<proteinExistence type="predicted"/>
<accession>A0A3N4ICA1</accession>
<gene>
    <name evidence="1" type="ORF">BJ508DRAFT_348294</name>
</gene>
<name>A0A3N4ICA1_ASCIM</name>
<reference evidence="1 2" key="1">
    <citation type="journal article" date="2018" name="Nat. Ecol. Evol.">
        <title>Pezizomycetes genomes reveal the molecular basis of ectomycorrhizal truffle lifestyle.</title>
        <authorList>
            <person name="Murat C."/>
            <person name="Payen T."/>
            <person name="Noel B."/>
            <person name="Kuo A."/>
            <person name="Morin E."/>
            <person name="Chen J."/>
            <person name="Kohler A."/>
            <person name="Krizsan K."/>
            <person name="Balestrini R."/>
            <person name="Da Silva C."/>
            <person name="Montanini B."/>
            <person name="Hainaut M."/>
            <person name="Levati E."/>
            <person name="Barry K.W."/>
            <person name="Belfiori B."/>
            <person name="Cichocki N."/>
            <person name="Clum A."/>
            <person name="Dockter R.B."/>
            <person name="Fauchery L."/>
            <person name="Guy J."/>
            <person name="Iotti M."/>
            <person name="Le Tacon F."/>
            <person name="Lindquist E.A."/>
            <person name="Lipzen A."/>
            <person name="Malagnac F."/>
            <person name="Mello A."/>
            <person name="Molinier V."/>
            <person name="Miyauchi S."/>
            <person name="Poulain J."/>
            <person name="Riccioni C."/>
            <person name="Rubini A."/>
            <person name="Sitrit Y."/>
            <person name="Splivallo R."/>
            <person name="Traeger S."/>
            <person name="Wang M."/>
            <person name="Zifcakova L."/>
            <person name="Wipf D."/>
            <person name="Zambonelli A."/>
            <person name="Paolocci F."/>
            <person name="Nowrousian M."/>
            <person name="Ottonello S."/>
            <person name="Baldrian P."/>
            <person name="Spatafora J.W."/>
            <person name="Henrissat B."/>
            <person name="Nagy L.G."/>
            <person name="Aury J.M."/>
            <person name="Wincker P."/>
            <person name="Grigoriev I.V."/>
            <person name="Bonfante P."/>
            <person name="Martin F.M."/>
        </authorList>
    </citation>
    <scope>NUCLEOTIDE SEQUENCE [LARGE SCALE GENOMIC DNA]</scope>
    <source>
        <strain evidence="1 2">RN42</strain>
    </source>
</reference>
<protein>
    <submittedName>
        <fullName evidence="1">Uncharacterized protein</fullName>
    </submittedName>
</protein>
<evidence type="ECO:0000313" key="2">
    <source>
        <dbReference type="Proteomes" id="UP000275078"/>
    </source>
</evidence>
<organism evidence="1 2">
    <name type="scientific">Ascobolus immersus RN42</name>
    <dbReference type="NCBI Taxonomy" id="1160509"/>
    <lineage>
        <taxon>Eukaryota</taxon>
        <taxon>Fungi</taxon>
        <taxon>Dikarya</taxon>
        <taxon>Ascomycota</taxon>
        <taxon>Pezizomycotina</taxon>
        <taxon>Pezizomycetes</taxon>
        <taxon>Pezizales</taxon>
        <taxon>Ascobolaceae</taxon>
        <taxon>Ascobolus</taxon>
    </lineage>
</organism>
<keyword evidence="2" id="KW-1185">Reference proteome</keyword>
<dbReference type="EMBL" id="ML119700">
    <property type="protein sequence ID" value="RPA79334.1"/>
    <property type="molecule type" value="Genomic_DNA"/>
</dbReference>
<dbReference type="AlphaFoldDB" id="A0A3N4ICA1"/>
<evidence type="ECO:0000313" key="1">
    <source>
        <dbReference type="EMBL" id="RPA79334.1"/>
    </source>
</evidence>
<sequence>MKSAHFLLSNTEHAPPRYPDLHVTWKAYLQNPNASRSWNSSQSSHWDIKQGSQYRVAAHLLCNGCMLVCGGRGLLEGSQKSTRYGLITDSMAWVWRQVLDMVHVPGLGTQERHGNPYQLLQNRCDRDFEDRVSDAQHEPFDVEGGRRRVDMPRMEAKTLKVGGLKQCTAYGICIGRCKDMHRQAAMSRCAVALRNKPNCRARSSISLQKFTPSPSNPKSMHACNCKERSHPERTIFFSSASGVQQRKLSVPNFRSTVGLLAPNAGDRCCCNKHLALWGMRRRKVPRWVEALSQRGVSLLTVNCTGESRLNSAVGA</sequence>
<dbReference type="Proteomes" id="UP000275078">
    <property type="component" value="Unassembled WGS sequence"/>
</dbReference>